<evidence type="ECO:0000313" key="2">
    <source>
        <dbReference type="EMBL" id="SFP08908.1"/>
    </source>
</evidence>
<dbReference type="OrthoDB" id="7867534at2"/>
<gene>
    <name evidence="2" type="ORF">SAMN04488056_12137</name>
</gene>
<name>A0A1I5MGY3_9HYPH</name>
<dbReference type="RefSeq" id="WP_090075554.1">
    <property type="nucleotide sequence ID" value="NZ_FOVR01000021.1"/>
</dbReference>
<sequence length="59" mass="6532">MIKVVLSALIFASSITMTGCSTFSKTEMPIKPDGVDEMRKSPCACTEIQYQAPRFEWVG</sequence>
<feature type="signal peptide" evidence="1">
    <location>
        <begin position="1"/>
        <end position="18"/>
    </location>
</feature>
<keyword evidence="1" id="KW-0732">Signal</keyword>
<dbReference type="STRING" id="655353.SAMN04488056_12137"/>
<keyword evidence="3" id="KW-1185">Reference proteome</keyword>
<feature type="chain" id="PRO_5011716788" evidence="1">
    <location>
        <begin position="19"/>
        <end position="59"/>
    </location>
</feature>
<proteinExistence type="predicted"/>
<evidence type="ECO:0000313" key="3">
    <source>
        <dbReference type="Proteomes" id="UP000199236"/>
    </source>
</evidence>
<evidence type="ECO:0000256" key="1">
    <source>
        <dbReference type="SAM" id="SignalP"/>
    </source>
</evidence>
<dbReference type="EMBL" id="FOVR01000021">
    <property type="protein sequence ID" value="SFP08908.1"/>
    <property type="molecule type" value="Genomic_DNA"/>
</dbReference>
<organism evidence="2 3">
    <name type="scientific">Cohaesibacter marisflavi</name>
    <dbReference type="NCBI Taxonomy" id="655353"/>
    <lineage>
        <taxon>Bacteria</taxon>
        <taxon>Pseudomonadati</taxon>
        <taxon>Pseudomonadota</taxon>
        <taxon>Alphaproteobacteria</taxon>
        <taxon>Hyphomicrobiales</taxon>
        <taxon>Cohaesibacteraceae</taxon>
    </lineage>
</organism>
<reference evidence="2 3" key="1">
    <citation type="submission" date="2016-10" db="EMBL/GenBank/DDBJ databases">
        <authorList>
            <person name="de Groot N.N."/>
        </authorList>
    </citation>
    <scope>NUCLEOTIDE SEQUENCE [LARGE SCALE GENOMIC DNA]</scope>
    <source>
        <strain evidence="2 3">CGMCC 1.9157</strain>
    </source>
</reference>
<accession>A0A1I5MGY3</accession>
<dbReference type="Proteomes" id="UP000199236">
    <property type="component" value="Unassembled WGS sequence"/>
</dbReference>
<dbReference type="AlphaFoldDB" id="A0A1I5MGY3"/>
<dbReference type="PROSITE" id="PS51257">
    <property type="entry name" value="PROKAR_LIPOPROTEIN"/>
    <property type="match status" value="1"/>
</dbReference>
<protein>
    <submittedName>
        <fullName evidence="2">Uncharacterized protein</fullName>
    </submittedName>
</protein>